<dbReference type="InterPro" id="IPR013517">
    <property type="entry name" value="FG-GAP"/>
</dbReference>
<organism evidence="3 4">
    <name type="scientific">Reichenbachiella ulvae</name>
    <dbReference type="NCBI Taxonomy" id="2980104"/>
    <lineage>
        <taxon>Bacteria</taxon>
        <taxon>Pseudomonadati</taxon>
        <taxon>Bacteroidota</taxon>
        <taxon>Cytophagia</taxon>
        <taxon>Cytophagales</taxon>
        <taxon>Reichenbachiellaceae</taxon>
        <taxon>Reichenbachiella</taxon>
    </lineage>
</organism>
<sequence length="1829" mass="196690">MRIKFLVGFLSLVGSHVFGQTLNSDWITSLGNSTQVSIKDIELDTDGNVYVVGLFNGTGANFNMGNTTPTAIDAVGADDAFFAKYDANGELAWVHTFGTEVHERFNALTINSQGDILLTGYLGNDTNATGIDLDPGTGTASVTAKSDALVAKYDADGNYLDHFVIGGENTGVQEFLDIAVNHGDSIYVAGYFKDPSGTVADMDPGTETKNLHTNSVNQVGIIGFYKPNFEFIYGRRTSSNSGNQFSKLLVDGQNRAFTVLEWAMTENDYDIAIEFEYAPTYEAALGSRTKLGDQGYSGTASNLRYIGAGKSHTILQLTDISWKKTIVGGASVTSNLVHDWIATDNQLYIVGQLPMGVYVDTYQQDIHSAGGVHGYIMKTDLADGANTTFASIATTTTATDYIHSVDTVAGNLILSGHWNGNGTLDLDPGTGTSNISYSNPASYWTELDTNLGFVQGGFLASSVGNNGMTSPRLFNLGENKYLFAGQHDDEASFTDAYSPDIVNQGASLAQLTFIANQPPVVESTFNDTTIVSDADNYFRLKRLNLEDLFSDPDDAELTYTASSTSTGVYRADAYYEETSYLIEIIFNPGFLGTAEITVTAEDNTGNTADFSFNITTVEPATLSSHAPQNGTESVARNSTIRFGYSQDLDNTTIDENVHITSNLRSSIAGNFSTPGTDSVVFTPDSDFLPKEIITVVIDDGLMSSNSTHVIPYQYSFTTTATQSPINALSFADTELGFNATQTRGLAVGDLDADGDLDIVASTESEAIVVYMLNDGFGNFGDPVEITNVADGYDIKLADLNGDGHLDIVTCSRLNRGLISFMNDGNLTFTSNVISSEIGNYREIEILDYNNDGLLDIMQSKTDNQVYLHIQLSTGSFQKTTMATWGGLAGLAAKDLNNDGKTDIIYASYSGGDGIFIRPYGGSESKILSKYVRKVSALDFNQDGWFDILYTTIDGEIGWLENEGSLTFVDHAFATGFQSTFDLAPGDVDGDGDIDIAYSADKDAKVAVMLNDGTGQLSSTDLYTTTQAHIPYRLEMSDVDGDEDLDIVATFTNATTAIPQVIVLKNNIIQFDPPEILAQLPNIQIDEDEQEFLISNQIDTLFSDPVGDGLTYTVSSTDMNVAGNLSANSFTLSASNHFFGSATLTLSATNAAGTTDQSFDIEVLPIDDAPLLSIEFSDLSGDEDSFTETLDLSSYFTEVDEEEITFSATVSSGEEAVTASLDGNQLTISGVENGNGTAQIEVIAEDPQSNQTTAIINVTVNAINDAPTFDIEDLTIGKDFEGTEIIELTDLSPANETEAITYSIDPSSISFASVTIDASTGHVSVTAIAGEFGSQLFTITADDGQTENNTTTGTFTLEILDNESPIVVGTVQDQTFDEDASNRELIADVSTLFSDPEGAQLSYEVSSSNTDVSLELANNRLTYAAPADYFGTAIITLEASDGNSTTTATFTLAIQAINDAPVVNNPVADLTATEEVAFSFFLPSDQFSDVDNENLNLNVEGVPSWLNFDGLSLTLHGTPSNEDVGVAVITMTATDGEFSTTDEFTITVENVNDAPTFIATMENQSVAEDFETFSLVDLDTLVLDIDGDILNFQLTNNSATNAEINVENVLILSAIPDNNGTGSITLEISDGIETISTQFELTVNAINDQPSFTLSQTDLTLDQDFADVQHISINIDDIPADEIEQNVSYSITPNDGSLVTFNISGTEIEITTVEGAFGTQQFTITADDQQAENNLYSQDFTLTVVETILSTQRTVDLNIYPNPTSDYLMINGSEDFNTYQVLNLEGQIVSSGPIYQSKVQIDVTHLKSGIYMIRLDGEKANSYVSRLIKN</sequence>
<dbReference type="Gene3D" id="2.60.40.10">
    <property type="entry name" value="Immunoglobulins"/>
    <property type="match status" value="3"/>
</dbReference>
<dbReference type="Pfam" id="PF13205">
    <property type="entry name" value="Big_5"/>
    <property type="match status" value="1"/>
</dbReference>
<proteinExistence type="predicted"/>
<dbReference type="InterPro" id="IPR006644">
    <property type="entry name" value="Cadg"/>
</dbReference>
<dbReference type="Pfam" id="PF13517">
    <property type="entry name" value="FG-GAP_3"/>
    <property type="match status" value="3"/>
</dbReference>
<dbReference type="Pfam" id="PF18962">
    <property type="entry name" value="Por_Secre_tail"/>
    <property type="match status" value="1"/>
</dbReference>
<evidence type="ECO:0000259" key="2">
    <source>
        <dbReference type="PROSITE" id="PS50268"/>
    </source>
</evidence>
<dbReference type="InterPro" id="IPR026444">
    <property type="entry name" value="Secre_tail"/>
</dbReference>
<evidence type="ECO:0000313" key="3">
    <source>
        <dbReference type="EMBL" id="MCV9385182.1"/>
    </source>
</evidence>
<dbReference type="InterPro" id="IPR015919">
    <property type="entry name" value="Cadherin-like_sf"/>
</dbReference>
<dbReference type="Pfam" id="PF05345">
    <property type="entry name" value="He_PIG"/>
    <property type="match status" value="1"/>
</dbReference>
<dbReference type="Pfam" id="PF17963">
    <property type="entry name" value="Big_9"/>
    <property type="match status" value="1"/>
</dbReference>
<name>A0ABT3CNG1_9BACT</name>
<dbReference type="SMART" id="SM00736">
    <property type="entry name" value="CADG"/>
    <property type="match status" value="3"/>
</dbReference>
<comment type="caution">
    <text evidence="3">The sequence shown here is derived from an EMBL/GenBank/DDBJ whole genome shotgun (WGS) entry which is preliminary data.</text>
</comment>
<evidence type="ECO:0000313" key="4">
    <source>
        <dbReference type="Proteomes" id="UP001300692"/>
    </source>
</evidence>
<dbReference type="SUPFAM" id="SSF49313">
    <property type="entry name" value="Cadherin-like"/>
    <property type="match status" value="1"/>
</dbReference>
<dbReference type="InterPro" id="IPR032812">
    <property type="entry name" value="SbsA_Ig"/>
</dbReference>
<dbReference type="NCBIfam" id="TIGR04183">
    <property type="entry name" value="Por_Secre_tail"/>
    <property type="match status" value="1"/>
</dbReference>
<dbReference type="RefSeq" id="WP_264135975.1">
    <property type="nucleotide sequence ID" value="NZ_JAOYOD010000001.1"/>
</dbReference>
<dbReference type="InterPro" id="IPR013783">
    <property type="entry name" value="Ig-like_fold"/>
</dbReference>
<dbReference type="PROSITE" id="PS50268">
    <property type="entry name" value="CADHERIN_2"/>
    <property type="match status" value="1"/>
</dbReference>
<dbReference type="EMBL" id="JAOYOD010000001">
    <property type="protein sequence ID" value="MCV9385182.1"/>
    <property type="molecule type" value="Genomic_DNA"/>
</dbReference>
<dbReference type="SUPFAM" id="SSF101898">
    <property type="entry name" value="NHL repeat"/>
    <property type="match status" value="1"/>
</dbReference>
<dbReference type="InterPro" id="IPR002126">
    <property type="entry name" value="Cadherin-like_dom"/>
</dbReference>
<dbReference type="PANTHER" id="PTHR44103:SF1">
    <property type="entry name" value="PROPROTEIN CONVERTASE P"/>
    <property type="match status" value="1"/>
</dbReference>
<reference evidence="3 4" key="1">
    <citation type="submission" date="2022-10" db="EMBL/GenBank/DDBJ databases">
        <title>Comparative genomics and taxonomic characterization of three novel marine species of genus Reichenbachiella exhibiting antioxidant and polysaccharide degradation activities.</title>
        <authorList>
            <person name="Muhammad N."/>
            <person name="Lee Y.-J."/>
            <person name="Ko J."/>
            <person name="Kim S.-G."/>
        </authorList>
    </citation>
    <scope>NUCLEOTIDE SEQUENCE [LARGE SCALE GENOMIC DNA]</scope>
    <source>
        <strain evidence="3 4">ABR2-5</strain>
    </source>
</reference>
<accession>A0ABT3CNG1</accession>
<feature type="domain" description="Cadherin" evidence="2">
    <location>
        <begin position="1181"/>
        <end position="1268"/>
    </location>
</feature>
<dbReference type="SUPFAM" id="SSF69318">
    <property type="entry name" value="Integrin alpha N-terminal domain"/>
    <property type="match status" value="1"/>
</dbReference>
<keyword evidence="4" id="KW-1185">Reference proteome</keyword>
<gene>
    <name evidence="3" type="ORF">N7U62_00830</name>
</gene>
<dbReference type="Proteomes" id="UP001300692">
    <property type="component" value="Unassembled WGS sequence"/>
</dbReference>
<evidence type="ECO:0000256" key="1">
    <source>
        <dbReference type="ARBA" id="ARBA00022729"/>
    </source>
</evidence>
<dbReference type="InterPro" id="IPR028994">
    <property type="entry name" value="Integrin_alpha_N"/>
</dbReference>
<protein>
    <submittedName>
        <fullName evidence="3">Tandem-95 repeat protein</fullName>
    </submittedName>
</protein>
<keyword evidence="1" id="KW-0732">Signal</keyword>
<dbReference type="NCBIfam" id="NF012211">
    <property type="entry name" value="tand_rpt_95"/>
    <property type="match status" value="1"/>
</dbReference>
<dbReference type="PANTHER" id="PTHR44103">
    <property type="entry name" value="PROPROTEIN CONVERTASE P"/>
    <property type="match status" value="1"/>
</dbReference>